<sequence length="532" mass="57328">DQISVTLEFTRDVVVAGIPQLMLETGTTDRIVSYTAGSQSVTLTFNYVVKEGDSSPDLEYVSTTALSLNGGSIKSLFDKDAELVLPEPGAANSLSANKDIVVDGIIPTNGTVNDGIGEDIQFSGDETKLFFNWTGFDDANSSGIKRYFVALGTTSGGTEIKDFEDVGNVSNHTFTDLTLNQGSTYYGAVKAEDNAGNVSLVSVTNGVTVDIYAGPPSITTISPDVANVLDLNTLSTINIGFSEPIGSLNLDVTSTVSTVNFSYELTSQNLAISILSSLASRDQLSFKINDLKDLAGIAAADQTITYNTATLADFNDDSNVNSADLAEFSTAWTSKDFSKELGPATGTVPNLILSPDGKYDLEDVMGFTRMWHWSRKNGSSGKILAQLGTELHYEQNGAQFSVQLPEGAIAGQLDFLYEPQLVTINEAVKSEASNEVIQLFYEDTLQGVTAFAFANLKDQIQNEKIFRTKVVGKVARPVNLIYQFYNTEGALISQGTQSIMLDAIPEIFALHQNYPNPFNPVTTINYDLSQQT</sequence>
<name>A0A382F9P3_9ZZZZ</name>
<accession>A0A382F9P3</accession>
<dbReference type="AlphaFoldDB" id="A0A382F9P3"/>
<feature type="non-terminal residue" evidence="1">
    <location>
        <position position="1"/>
    </location>
</feature>
<dbReference type="EMBL" id="UINC01048796">
    <property type="protein sequence ID" value="SVB59786.1"/>
    <property type="molecule type" value="Genomic_DNA"/>
</dbReference>
<dbReference type="InterPro" id="IPR013783">
    <property type="entry name" value="Ig-like_fold"/>
</dbReference>
<feature type="non-terminal residue" evidence="1">
    <location>
        <position position="532"/>
    </location>
</feature>
<organism evidence="1">
    <name type="scientific">marine metagenome</name>
    <dbReference type="NCBI Taxonomy" id="408172"/>
    <lineage>
        <taxon>unclassified sequences</taxon>
        <taxon>metagenomes</taxon>
        <taxon>ecological metagenomes</taxon>
    </lineage>
</organism>
<gene>
    <name evidence="1" type="ORF">METZ01_LOCUS212640</name>
</gene>
<protein>
    <recommendedName>
        <fullName evidence="2">Fibronectin type-III domain-containing protein</fullName>
    </recommendedName>
</protein>
<evidence type="ECO:0008006" key="2">
    <source>
        <dbReference type="Google" id="ProtNLM"/>
    </source>
</evidence>
<evidence type="ECO:0000313" key="1">
    <source>
        <dbReference type="EMBL" id="SVB59786.1"/>
    </source>
</evidence>
<reference evidence="1" key="1">
    <citation type="submission" date="2018-05" db="EMBL/GenBank/DDBJ databases">
        <authorList>
            <person name="Lanie J.A."/>
            <person name="Ng W.-L."/>
            <person name="Kazmierczak K.M."/>
            <person name="Andrzejewski T.M."/>
            <person name="Davidsen T.M."/>
            <person name="Wayne K.J."/>
            <person name="Tettelin H."/>
            <person name="Glass J.I."/>
            <person name="Rusch D."/>
            <person name="Podicherti R."/>
            <person name="Tsui H.-C.T."/>
            <person name="Winkler M.E."/>
        </authorList>
    </citation>
    <scope>NUCLEOTIDE SEQUENCE</scope>
</reference>
<proteinExistence type="predicted"/>
<dbReference type="Gene3D" id="2.60.40.10">
    <property type="entry name" value="Immunoglobulins"/>
    <property type="match status" value="1"/>
</dbReference>